<organism evidence="1">
    <name type="scientific">bioreactor metagenome</name>
    <dbReference type="NCBI Taxonomy" id="1076179"/>
    <lineage>
        <taxon>unclassified sequences</taxon>
        <taxon>metagenomes</taxon>
        <taxon>ecological metagenomes</taxon>
    </lineage>
</organism>
<dbReference type="PANTHER" id="PTHR43179">
    <property type="entry name" value="RHAMNOSYLTRANSFERASE WBBL"/>
    <property type="match status" value="1"/>
</dbReference>
<dbReference type="EMBL" id="VSSQ01075142">
    <property type="protein sequence ID" value="MPN25826.1"/>
    <property type="molecule type" value="Genomic_DNA"/>
</dbReference>
<dbReference type="PANTHER" id="PTHR43179:SF10">
    <property type="entry name" value="GLYCOSYL TRANSFERASE"/>
    <property type="match status" value="1"/>
</dbReference>
<evidence type="ECO:0000313" key="1">
    <source>
        <dbReference type="EMBL" id="MPN25826.1"/>
    </source>
</evidence>
<dbReference type="Gene3D" id="3.90.550.10">
    <property type="entry name" value="Spore Coat Polysaccharide Biosynthesis Protein SpsA, Chain A"/>
    <property type="match status" value="1"/>
</dbReference>
<name>A0A645GI07_9ZZZZ</name>
<dbReference type="SUPFAM" id="SSF53448">
    <property type="entry name" value="Nucleotide-diphospho-sugar transferases"/>
    <property type="match status" value="1"/>
</dbReference>
<proteinExistence type="predicted"/>
<dbReference type="AlphaFoldDB" id="A0A645GI07"/>
<accession>A0A645GI07</accession>
<evidence type="ECO:0008006" key="2">
    <source>
        <dbReference type="Google" id="ProtNLM"/>
    </source>
</evidence>
<reference evidence="1" key="1">
    <citation type="submission" date="2019-08" db="EMBL/GenBank/DDBJ databases">
        <authorList>
            <person name="Kucharzyk K."/>
            <person name="Murdoch R.W."/>
            <person name="Higgins S."/>
            <person name="Loffler F."/>
        </authorList>
    </citation>
    <scope>NUCLEOTIDE SEQUENCE</scope>
</reference>
<dbReference type="InterPro" id="IPR029044">
    <property type="entry name" value="Nucleotide-diphossugar_trans"/>
</dbReference>
<sequence>MVVNPDISFEPEILISITEYMDKNTNIGQLMPKVFYPTGEIQYLCKLLPTPYDLIFRRFLPQKWISKRTETFELRASGYNTIMDVPYLSGCFMFFRISALKDIGLFDERFFMYPEDIDITRRMHSKYRTVFYPQVSIVHHHAKSSYMNFKMLTIHTFNMIKYFNKWGWIFDRERTMTNKRIKASLTKN</sequence>
<gene>
    <name evidence="1" type="ORF">SDC9_173242</name>
</gene>
<protein>
    <recommendedName>
        <fullName evidence="2">N-acetylglucosaminyl-diphospho-decaprenol L-rhamnosyltransferase</fullName>
    </recommendedName>
</protein>
<comment type="caution">
    <text evidence="1">The sequence shown here is derived from an EMBL/GenBank/DDBJ whole genome shotgun (WGS) entry which is preliminary data.</text>
</comment>